<accession>A0AB39M344</accession>
<dbReference type="CDD" id="cd00090">
    <property type="entry name" value="HTH_ARSR"/>
    <property type="match status" value="1"/>
</dbReference>
<reference evidence="5" key="1">
    <citation type="submission" date="2024-07" db="EMBL/GenBank/DDBJ databases">
        <authorList>
            <person name="Yu S.T."/>
        </authorList>
    </citation>
    <scope>NUCLEOTIDE SEQUENCE</scope>
    <source>
        <strain evidence="5">R08</strain>
    </source>
</reference>
<evidence type="ECO:0000256" key="2">
    <source>
        <dbReference type="ARBA" id="ARBA00023125"/>
    </source>
</evidence>
<keyword evidence="1" id="KW-0805">Transcription regulation</keyword>
<dbReference type="Pfam" id="PF19361">
    <property type="entry name" value="DUF5937"/>
    <property type="match status" value="1"/>
</dbReference>
<name>A0AB39M344_9ACTN</name>
<dbReference type="InterPro" id="IPR036388">
    <property type="entry name" value="WH-like_DNA-bd_sf"/>
</dbReference>
<dbReference type="InterPro" id="IPR045981">
    <property type="entry name" value="DUF5937"/>
</dbReference>
<dbReference type="InterPro" id="IPR051011">
    <property type="entry name" value="Metal_resp_trans_reg"/>
</dbReference>
<dbReference type="RefSeq" id="WP_369186616.1">
    <property type="nucleotide sequence ID" value="NZ_CP163431.1"/>
</dbReference>
<keyword evidence="2" id="KW-0238">DNA-binding</keyword>
<dbReference type="SUPFAM" id="SSF46785">
    <property type="entry name" value="Winged helix' DNA-binding domain"/>
    <property type="match status" value="1"/>
</dbReference>
<dbReference type="GO" id="GO:0003677">
    <property type="term" value="F:DNA binding"/>
    <property type="evidence" value="ECO:0007669"/>
    <property type="project" value="UniProtKB-KW"/>
</dbReference>
<feature type="domain" description="HTH arsR-type" evidence="4">
    <location>
        <begin position="249"/>
        <end position="320"/>
    </location>
</feature>
<protein>
    <submittedName>
        <fullName evidence="5">ArsR/SmtB family transcription factor</fullName>
    </submittedName>
</protein>
<gene>
    <name evidence="5" type="ORF">AB5J58_04755</name>
</gene>
<sequence length="334" mass="36152">MLRIHFTPQDLTRLHLASGPDPLWELVCTLHRLQTTQGRWAYADWHQGARATLVGTPLGAAVRRLLVPLLPRARYLPDFLTPAESADGLDRGLAAVVDTPPDRVAHELSLLRGSSGAPAWAARLVERPAREELAKVLRAYYDAVVAPHHDRIHAELTGERALRAHEVLATGVDGLLSGLSPAMRWCPPVLHVDYVEDRDLHLDGRGLRLVPTYFCWQSPVSMADPQLRPVLIYPLRYKRQPAPVRPADASLAALLGRTRAAALRGIASGATTSELARGLGVSPATATHHATVLRDSGLTTSHRVGNTVLHTLTPLGAALLRRPVPAAPVSPGNP</sequence>
<dbReference type="InterPro" id="IPR001845">
    <property type="entry name" value="HTH_ArsR_DNA-bd_dom"/>
</dbReference>
<dbReference type="Gene3D" id="1.10.10.10">
    <property type="entry name" value="Winged helix-like DNA-binding domain superfamily/Winged helix DNA-binding domain"/>
    <property type="match status" value="1"/>
</dbReference>
<evidence type="ECO:0000313" key="5">
    <source>
        <dbReference type="EMBL" id="XDP99530.1"/>
    </source>
</evidence>
<evidence type="ECO:0000259" key="4">
    <source>
        <dbReference type="SMART" id="SM00418"/>
    </source>
</evidence>
<dbReference type="SMART" id="SM00418">
    <property type="entry name" value="HTH_ARSR"/>
    <property type="match status" value="1"/>
</dbReference>
<dbReference type="PANTHER" id="PTHR43132:SF8">
    <property type="entry name" value="HTH-TYPE TRANSCRIPTIONAL REGULATOR KMTR"/>
    <property type="match status" value="1"/>
</dbReference>
<evidence type="ECO:0000256" key="3">
    <source>
        <dbReference type="ARBA" id="ARBA00023163"/>
    </source>
</evidence>
<organism evidence="5">
    <name type="scientific">Streptomyces sp. R08</name>
    <dbReference type="NCBI Taxonomy" id="3238624"/>
    <lineage>
        <taxon>Bacteria</taxon>
        <taxon>Bacillati</taxon>
        <taxon>Actinomycetota</taxon>
        <taxon>Actinomycetes</taxon>
        <taxon>Kitasatosporales</taxon>
        <taxon>Streptomycetaceae</taxon>
        <taxon>Streptomyces</taxon>
    </lineage>
</organism>
<dbReference type="PANTHER" id="PTHR43132">
    <property type="entry name" value="ARSENICAL RESISTANCE OPERON REPRESSOR ARSR-RELATED"/>
    <property type="match status" value="1"/>
</dbReference>
<dbReference type="GO" id="GO:0003700">
    <property type="term" value="F:DNA-binding transcription factor activity"/>
    <property type="evidence" value="ECO:0007669"/>
    <property type="project" value="InterPro"/>
</dbReference>
<evidence type="ECO:0000256" key="1">
    <source>
        <dbReference type="ARBA" id="ARBA00023015"/>
    </source>
</evidence>
<dbReference type="InterPro" id="IPR036390">
    <property type="entry name" value="WH_DNA-bd_sf"/>
</dbReference>
<proteinExistence type="predicted"/>
<dbReference type="EMBL" id="CP163431">
    <property type="protein sequence ID" value="XDP99530.1"/>
    <property type="molecule type" value="Genomic_DNA"/>
</dbReference>
<dbReference type="AlphaFoldDB" id="A0AB39M344"/>
<dbReference type="InterPro" id="IPR011991">
    <property type="entry name" value="ArsR-like_HTH"/>
</dbReference>
<keyword evidence="3" id="KW-0804">Transcription</keyword>